<dbReference type="PANTHER" id="PTHR35579:SF6">
    <property type="entry name" value="DUF324 DOMAIN-CONTAINING PROTEIN"/>
    <property type="match status" value="1"/>
</dbReference>
<dbReference type="PANTHER" id="PTHR35579">
    <property type="entry name" value="CRISPR SYSTEM CMS ENDORIBONUCLEASE CSM3"/>
    <property type="match status" value="1"/>
</dbReference>
<dbReference type="CDD" id="cd09726">
    <property type="entry name" value="RAMP_I_III"/>
    <property type="match status" value="1"/>
</dbReference>
<dbReference type="AlphaFoldDB" id="A0A223HY46"/>
<proteinExistence type="predicted"/>
<dbReference type="RefSeq" id="WP_013299038.1">
    <property type="nucleotide sequence ID" value="NZ_CP016893.1"/>
</dbReference>
<dbReference type="GeneID" id="93865418"/>
<name>A0A223HY46_THETR</name>
<dbReference type="EMBL" id="CP016893">
    <property type="protein sequence ID" value="AST57307.1"/>
    <property type="molecule type" value="Genomic_DNA"/>
</dbReference>
<dbReference type="OMA" id="KSPMCIA"/>
<feature type="domain" description="CRISPR type III-associated protein" evidence="2">
    <location>
        <begin position="9"/>
        <end position="174"/>
    </location>
</feature>
<dbReference type="Pfam" id="PF03787">
    <property type="entry name" value="RAMPs"/>
    <property type="match status" value="1"/>
</dbReference>
<dbReference type="GO" id="GO:0051607">
    <property type="term" value="P:defense response to virus"/>
    <property type="evidence" value="ECO:0007669"/>
    <property type="project" value="UniProtKB-KW"/>
</dbReference>
<protein>
    <submittedName>
        <fullName evidence="3">CRISPR-associated endoribonuclease Cas3</fullName>
    </submittedName>
</protein>
<evidence type="ECO:0000313" key="4">
    <source>
        <dbReference type="Proteomes" id="UP000214975"/>
    </source>
</evidence>
<dbReference type="Proteomes" id="UP000214975">
    <property type="component" value="Chromosome"/>
</dbReference>
<reference evidence="3 4" key="1">
    <citation type="submission" date="2016-08" db="EMBL/GenBank/DDBJ databases">
        <title>A novel genetic cassette of butanologenic Thermoanaerobacterium thermosaccharolyticum that directly convert cellulose to butanol.</title>
        <authorList>
            <person name="Li T."/>
            <person name="He J."/>
        </authorList>
    </citation>
    <scope>NUCLEOTIDE SEQUENCE [LARGE SCALE GENOMIC DNA]</scope>
    <source>
        <strain evidence="3 4">TG57</strain>
    </source>
</reference>
<evidence type="ECO:0000256" key="1">
    <source>
        <dbReference type="ARBA" id="ARBA00023118"/>
    </source>
</evidence>
<evidence type="ECO:0000259" key="2">
    <source>
        <dbReference type="Pfam" id="PF03787"/>
    </source>
</evidence>
<dbReference type="InterPro" id="IPR052216">
    <property type="entry name" value="CRISPR_Csm3_endoribonuclease"/>
</dbReference>
<keyword evidence="1" id="KW-0051">Antiviral defense</keyword>
<dbReference type="InterPro" id="IPR005537">
    <property type="entry name" value="RAMP_III_fam"/>
</dbReference>
<gene>
    <name evidence="3" type="ORF">Thert_01221</name>
</gene>
<organism evidence="3 4">
    <name type="scientific">Thermoanaerobacterium thermosaccharolyticum</name>
    <name type="common">Clostridium thermosaccharolyticum</name>
    <dbReference type="NCBI Taxonomy" id="1517"/>
    <lineage>
        <taxon>Bacteria</taxon>
        <taxon>Bacillati</taxon>
        <taxon>Bacillota</taxon>
        <taxon>Clostridia</taxon>
        <taxon>Thermoanaerobacterales</taxon>
        <taxon>Thermoanaerobacteraceae</taxon>
        <taxon>Thermoanaerobacterium</taxon>
    </lineage>
</organism>
<sequence length="183" mass="20479">MKKRFGIVVKLKSPMCIATGSSIGSLVDKYFVKDRSGKPYIPASTIKGIMRQNFMSLVDEEHHDDMKCMCPVCKVFGSPGYNPSKLYIDDLLLDDDVANIGSRTVRHSTSVDRYRKVAKDNSLTSMEVYEGGTFKGTMDLYLDESTEKYEELILISLKIIESIGAGKSRGYGWVHVDVKEGDE</sequence>
<evidence type="ECO:0000313" key="3">
    <source>
        <dbReference type="EMBL" id="AST57307.1"/>
    </source>
</evidence>
<accession>A0A223HY46</accession>